<dbReference type="AlphaFoldDB" id="A0A7X1B1Y1"/>
<gene>
    <name evidence="2" type="ORF">H5P30_19825</name>
</gene>
<dbReference type="Gene3D" id="2.40.160.20">
    <property type="match status" value="1"/>
</dbReference>
<dbReference type="RefSeq" id="WP_185694654.1">
    <property type="nucleotide sequence ID" value="NZ_JACHVA010000138.1"/>
</dbReference>
<comment type="caution">
    <text evidence="2">The sequence shown here is derived from an EMBL/GenBank/DDBJ whole genome shotgun (WGS) entry which is preliminary data.</text>
</comment>
<name>A0A7X1B1Y1_9BACT</name>
<dbReference type="SUPFAM" id="SSF56925">
    <property type="entry name" value="OMPA-like"/>
    <property type="match status" value="1"/>
</dbReference>
<evidence type="ECO:0000259" key="1">
    <source>
        <dbReference type="Pfam" id="PF01389"/>
    </source>
</evidence>
<dbReference type="Pfam" id="PF01389">
    <property type="entry name" value="OmpA_membrane"/>
    <property type="match status" value="1"/>
</dbReference>
<dbReference type="InterPro" id="IPR011250">
    <property type="entry name" value="OMP/PagP_B-barrel"/>
</dbReference>
<dbReference type="InterPro" id="IPR000498">
    <property type="entry name" value="OmpA-like_TM_dom"/>
</dbReference>
<reference evidence="2 3" key="1">
    <citation type="submission" date="2020-07" db="EMBL/GenBank/DDBJ databases">
        <authorList>
            <person name="Feng X."/>
        </authorList>
    </citation>
    <scope>NUCLEOTIDE SEQUENCE [LARGE SCALE GENOMIC DNA]</scope>
    <source>
        <strain evidence="2 3">JCM14086</strain>
    </source>
</reference>
<keyword evidence="3" id="KW-1185">Reference proteome</keyword>
<sequence>MKDSSASCLVSAILAVGTLIVPQLNGQVSEIPPPEPEAPMNGDFSADEVETTAKVGSGSDADTVTETDTVIRDSGGSMVAEEETVKVTPAPKKRERIPVSKKDSFYETYIHDRLTVGTRMLWYSLTDTESGDEFSGSFIGSLNRTTEDQDPAPVYFYAEYALTPYFGFGLSYDQFKVVTLDSGGGDGTFDLSGPILYGFGRFENGSAFTPFAEVGVAFYSADFNAKDDWTFSDGGNTVINRFDADNSTGFVIAGGVDYQIIEHLSVNLYIRYVSVDIDVDYYFTPASNTTPSGSAKFPGDHIAYGFGIAYTF</sequence>
<evidence type="ECO:0000313" key="3">
    <source>
        <dbReference type="Proteomes" id="UP000525652"/>
    </source>
</evidence>
<proteinExistence type="predicted"/>
<accession>A0A7X1B1Y1</accession>
<dbReference type="EMBL" id="JACHVA010000138">
    <property type="protein sequence ID" value="MBC2604037.1"/>
    <property type="molecule type" value="Genomic_DNA"/>
</dbReference>
<feature type="domain" description="Outer membrane protein OmpA-like transmembrane" evidence="1">
    <location>
        <begin position="148"/>
        <end position="274"/>
    </location>
</feature>
<evidence type="ECO:0000313" key="2">
    <source>
        <dbReference type="EMBL" id="MBC2604037.1"/>
    </source>
</evidence>
<organism evidence="2 3">
    <name type="scientific">Puniceicoccus vermicola</name>
    <dbReference type="NCBI Taxonomy" id="388746"/>
    <lineage>
        <taxon>Bacteria</taxon>
        <taxon>Pseudomonadati</taxon>
        <taxon>Verrucomicrobiota</taxon>
        <taxon>Opitutia</taxon>
        <taxon>Puniceicoccales</taxon>
        <taxon>Puniceicoccaceae</taxon>
        <taxon>Puniceicoccus</taxon>
    </lineage>
</organism>
<protein>
    <recommendedName>
        <fullName evidence="1">Outer membrane protein OmpA-like transmembrane domain-containing protein</fullName>
    </recommendedName>
</protein>
<dbReference type="Proteomes" id="UP000525652">
    <property type="component" value="Unassembled WGS sequence"/>
</dbReference>